<proteinExistence type="predicted"/>
<accession>A0A2H1W5Z7</accession>
<keyword evidence="1" id="KW-1133">Transmembrane helix</keyword>
<feature type="transmembrane region" description="Helical" evidence="1">
    <location>
        <begin position="6"/>
        <end position="26"/>
    </location>
</feature>
<evidence type="ECO:0000256" key="1">
    <source>
        <dbReference type="SAM" id="Phobius"/>
    </source>
</evidence>
<reference evidence="2" key="1">
    <citation type="submission" date="2016-07" db="EMBL/GenBank/DDBJ databases">
        <authorList>
            <person name="Bretaudeau A."/>
        </authorList>
    </citation>
    <scope>NUCLEOTIDE SEQUENCE</scope>
    <source>
        <strain evidence="2">Rice</strain>
        <tissue evidence="2">Whole body</tissue>
    </source>
</reference>
<keyword evidence="1" id="KW-0812">Transmembrane</keyword>
<dbReference type="EMBL" id="ODYU01006562">
    <property type="protein sequence ID" value="SOQ48511.1"/>
    <property type="molecule type" value="Genomic_DNA"/>
</dbReference>
<dbReference type="AlphaFoldDB" id="A0A2H1W5Z7"/>
<keyword evidence="1" id="KW-0472">Membrane</keyword>
<organism evidence="2">
    <name type="scientific">Spodoptera frugiperda</name>
    <name type="common">Fall armyworm</name>
    <dbReference type="NCBI Taxonomy" id="7108"/>
    <lineage>
        <taxon>Eukaryota</taxon>
        <taxon>Metazoa</taxon>
        <taxon>Ecdysozoa</taxon>
        <taxon>Arthropoda</taxon>
        <taxon>Hexapoda</taxon>
        <taxon>Insecta</taxon>
        <taxon>Pterygota</taxon>
        <taxon>Neoptera</taxon>
        <taxon>Endopterygota</taxon>
        <taxon>Lepidoptera</taxon>
        <taxon>Glossata</taxon>
        <taxon>Ditrysia</taxon>
        <taxon>Noctuoidea</taxon>
        <taxon>Noctuidae</taxon>
        <taxon>Amphipyrinae</taxon>
        <taxon>Spodoptera</taxon>
    </lineage>
</organism>
<sequence>MGQVVGPYYALWIGCMTVLAGGLWTVHLKEPVSIGRNLENVLACGEKLEEETLGDVRRSTEMNLNMIMFLGPERDGAMCMKMPSLLLMSTSITLKEFEMKPHSAL</sequence>
<name>A0A2H1W5Z7_SPOFR</name>
<protein>
    <submittedName>
        <fullName evidence="2">SFRICE_014045</fullName>
    </submittedName>
</protein>
<evidence type="ECO:0000313" key="2">
    <source>
        <dbReference type="EMBL" id="SOQ48511.1"/>
    </source>
</evidence>
<gene>
    <name evidence="2" type="ORF">SFRICE_014045</name>
</gene>